<reference evidence="2 3" key="2">
    <citation type="journal article" date="2017" name="Nature">
        <title>The Apostasia genome and the evolution of orchids.</title>
        <authorList>
            <person name="Zhang G.Q."/>
            <person name="Liu K.W."/>
            <person name="Li Z."/>
            <person name="Lohaus R."/>
            <person name="Hsiao Y.Y."/>
            <person name="Niu S.C."/>
            <person name="Wang J.Y."/>
            <person name="Lin Y.C."/>
            <person name="Xu Q."/>
            <person name="Chen L.J."/>
            <person name="Yoshida K."/>
            <person name="Fujiwara S."/>
            <person name="Wang Z.W."/>
            <person name="Zhang Y.Q."/>
            <person name="Mitsuda N."/>
            <person name="Wang M."/>
            <person name="Liu G.H."/>
            <person name="Pecoraro L."/>
            <person name="Huang H.X."/>
            <person name="Xiao X.J."/>
            <person name="Lin M."/>
            <person name="Wu X.Y."/>
            <person name="Wu W.L."/>
            <person name="Chen Y.Y."/>
            <person name="Chang S.B."/>
            <person name="Sakamoto S."/>
            <person name="Ohme-Takagi M."/>
            <person name="Yagi M."/>
            <person name="Zeng S.J."/>
            <person name="Shen C.Y."/>
            <person name="Yeh C.M."/>
            <person name="Luo Y.B."/>
            <person name="Tsai W.C."/>
            <person name="Van de Peer Y."/>
            <person name="Liu Z.J."/>
        </authorList>
    </citation>
    <scope>NUCLEOTIDE SEQUENCE [LARGE SCALE GENOMIC DNA]</scope>
    <source>
        <tissue evidence="2">The whole plant</tissue>
    </source>
</reference>
<sequence length="141" mass="16588">MPNVILDIASLPKSQSKIASAHANQFTSLLSNVRLKLEEPNNQYKLKADAHQRENIFRPRELVFVRLRRERLPPGRHLKLTKKKWSPFPISKRINKNTYMWTYQQNLILPAHIMLILPTHLMLLISTVIFHRMTVQSILNM</sequence>
<accession>A0A2I0X9G9</accession>
<organism evidence="2 3">
    <name type="scientific">Dendrobium catenatum</name>
    <dbReference type="NCBI Taxonomy" id="906689"/>
    <lineage>
        <taxon>Eukaryota</taxon>
        <taxon>Viridiplantae</taxon>
        <taxon>Streptophyta</taxon>
        <taxon>Embryophyta</taxon>
        <taxon>Tracheophyta</taxon>
        <taxon>Spermatophyta</taxon>
        <taxon>Magnoliopsida</taxon>
        <taxon>Liliopsida</taxon>
        <taxon>Asparagales</taxon>
        <taxon>Orchidaceae</taxon>
        <taxon>Epidendroideae</taxon>
        <taxon>Malaxideae</taxon>
        <taxon>Dendrobiinae</taxon>
        <taxon>Dendrobium</taxon>
    </lineage>
</organism>
<evidence type="ECO:0000313" key="2">
    <source>
        <dbReference type="EMBL" id="PKU84568.1"/>
    </source>
</evidence>
<keyword evidence="1" id="KW-0472">Membrane</keyword>
<dbReference type="Proteomes" id="UP000233837">
    <property type="component" value="Unassembled WGS sequence"/>
</dbReference>
<keyword evidence="1" id="KW-0812">Transmembrane</keyword>
<evidence type="ECO:0000256" key="1">
    <source>
        <dbReference type="SAM" id="Phobius"/>
    </source>
</evidence>
<name>A0A2I0X9G9_9ASPA</name>
<protein>
    <submittedName>
        <fullName evidence="2">Uncharacterized protein</fullName>
    </submittedName>
</protein>
<gene>
    <name evidence="2" type="ORF">MA16_Dca017955</name>
</gene>
<feature type="transmembrane region" description="Helical" evidence="1">
    <location>
        <begin position="107"/>
        <end position="131"/>
    </location>
</feature>
<dbReference type="EMBL" id="KZ502047">
    <property type="protein sequence ID" value="PKU84568.1"/>
    <property type="molecule type" value="Genomic_DNA"/>
</dbReference>
<keyword evidence="3" id="KW-1185">Reference proteome</keyword>
<proteinExistence type="predicted"/>
<reference evidence="2 3" key="1">
    <citation type="journal article" date="2016" name="Sci. Rep.">
        <title>The Dendrobium catenatum Lindl. genome sequence provides insights into polysaccharide synthase, floral development and adaptive evolution.</title>
        <authorList>
            <person name="Zhang G.Q."/>
            <person name="Xu Q."/>
            <person name="Bian C."/>
            <person name="Tsai W.C."/>
            <person name="Yeh C.M."/>
            <person name="Liu K.W."/>
            <person name="Yoshida K."/>
            <person name="Zhang L.S."/>
            <person name="Chang S.B."/>
            <person name="Chen F."/>
            <person name="Shi Y."/>
            <person name="Su Y.Y."/>
            <person name="Zhang Y.Q."/>
            <person name="Chen L.J."/>
            <person name="Yin Y."/>
            <person name="Lin M."/>
            <person name="Huang H."/>
            <person name="Deng H."/>
            <person name="Wang Z.W."/>
            <person name="Zhu S.L."/>
            <person name="Zhao X."/>
            <person name="Deng C."/>
            <person name="Niu S.C."/>
            <person name="Huang J."/>
            <person name="Wang M."/>
            <person name="Liu G.H."/>
            <person name="Yang H.J."/>
            <person name="Xiao X.J."/>
            <person name="Hsiao Y.Y."/>
            <person name="Wu W.L."/>
            <person name="Chen Y.Y."/>
            <person name="Mitsuda N."/>
            <person name="Ohme-Takagi M."/>
            <person name="Luo Y.B."/>
            <person name="Van de Peer Y."/>
            <person name="Liu Z.J."/>
        </authorList>
    </citation>
    <scope>NUCLEOTIDE SEQUENCE [LARGE SCALE GENOMIC DNA]</scope>
    <source>
        <tissue evidence="2">The whole plant</tissue>
    </source>
</reference>
<dbReference type="AlphaFoldDB" id="A0A2I0X9G9"/>
<evidence type="ECO:0000313" key="3">
    <source>
        <dbReference type="Proteomes" id="UP000233837"/>
    </source>
</evidence>
<keyword evidence="1" id="KW-1133">Transmembrane helix</keyword>